<dbReference type="InterPro" id="IPR011611">
    <property type="entry name" value="PfkB_dom"/>
</dbReference>
<dbReference type="SUPFAM" id="SSF53613">
    <property type="entry name" value="Ribokinase-like"/>
    <property type="match status" value="1"/>
</dbReference>
<keyword evidence="5" id="KW-0326">Glycosidase</keyword>
<dbReference type="Gene3D" id="3.40.1790.10">
    <property type="entry name" value="Indigoidine synthase domain"/>
    <property type="match status" value="1"/>
</dbReference>
<dbReference type="InterPro" id="IPR022830">
    <property type="entry name" value="Indigdn_synthA-like"/>
</dbReference>
<organism evidence="7 8">
    <name type="scientific">Candidozyma duobushaemuli</name>
    <dbReference type="NCBI Taxonomy" id="1231522"/>
    <lineage>
        <taxon>Eukaryota</taxon>
        <taxon>Fungi</taxon>
        <taxon>Dikarya</taxon>
        <taxon>Ascomycota</taxon>
        <taxon>Saccharomycotina</taxon>
        <taxon>Pichiomycetes</taxon>
        <taxon>Metschnikowiaceae</taxon>
        <taxon>Candidozyma</taxon>
    </lineage>
</organism>
<keyword evidence="4" id="KW-0456">Lyase</keyword>
<evidence type="ECO:0000256" key="1">
    <source>
        <dbReference type="ARBA" id="ARBA00022723"/>
    </source>
</evidence>
<dbReference type="Proteomes" id="UP000244406">
    <property type="component" value="Unassembled WGS sequence"/>
</dbReference>
<evidence type="ECO:0000256" key="3">
    <source>
        <dbReference type="ARBA" id="ARBA00023211"/>
    </source>
</evidence>
<dbReference type="Pfam" id="PF04227">
    <property type="entry name" value="Indigoidine_A"/>
    <property type="match status" value="1"/>
</dbReference>
<dbReference type="SUPFAM" id="SSF110581">
    <property type="entry name" value="Indigoidine synthase A-like"/>
    <property type="match status" value="1"/>
</dbReference>
<keyword evidence="8" id="KW-1185">Reference proteome</keyword>
<dbReference type="PANTHER" id="PTHR42909:SF1">
    <property type="entry name" value="CARBOHYDRATE KINASE PFKB DOMAIN-CONTAINING PROTEIN"/>
    <property type="match status" value="1"/>
</dbReference>
<dbReference type="InterPro" id="IPR007342">
    <property type="entry name" value="PsuG"/>
</dbReference>
<evidence type="ECO:0000313" key="7">
    <source>
        <dbReference type="EMBL" id="PVH16056.1"/>
    </source>
</evidence>
<comment type="caution">
    <text evidence="7">The sequence shown here is derived from an EMBL/GenBank/DDBJ whole genome shotgun (WGS) entry which is preliminary data.</text>
</comment>
<dbReference type="RefSeq" id="XP_025336996.1">
    <property type="nucleotide sequence ID" value="XM_025482378.1"/>
</dbReference>
<proteinExistence type="inferred from homology"/>
<dbReference type="PANTHER" id="PTHR42909">
    <property type="entry name" value="ZGC:136858"/>
    <property type="match status" value="1"/>
</dbReference>
<keyword evidence="1" id="KW-0479">Metal-binding</keyword>
<reference evidence="7 8" key="1">
    <citation type="submission" date="2017-12" db="EMBL/GenBank/DDBJ databases">
        <title>Genome Sequence of the Amphotericin B-resistant Candida duobushaemulonii strain, B09383.</title>
        <authorList>
            <person name="Chow N.A."/>
            <person name="Gade L."/>
            <person name="Batra D."/>
            <person name="Rowe L.A."/>
            <person name="Loparev V.N."/>
            <person name="Litvintseva A.P."/>
        </authorList>
    </citation>
    <scope>NUCLEOTIDE SEQUENCE [LARGE SCALE GENOMIC DNA]</scope>
    <source>
        <strain evidence="7 8">B09383</strain>
    </source>
</reference>
<dbReference type="Pfam" id="PF00294">
    <property type="entry name" value="PfkB"/>
    <property type="match status" value="1"/>
</dbReference>
<dbReference type="Gene3D" id="3.40.1190.20">
    <property type="match status" value="1"/>
</dbReference>
<dbReference type="HAMAP" id="MF_01876">
    <property type="entry name" value="PsiMP_glycosidase"/>
    <property type="match status" value="1"/>
</dbReference>
<dbReference type="AlphaFoldDB" id="A0A2V1AES1"/>
<evidence type="ECO:0000313" key="8">
    <source>
        <dbReference type="Proteomes" id="UP000244406"/>
    </source>
</evidence>
<dbReference type="EMBL" id="PKFP01000004">
    <property type="protein sequence ID" value="PVH16056.1"/>
    <property type="molecule type" value="Genomic_DNA"/>
</dbReference>
<evidence type="ECO:0000256" key="5">
    <source>
        <dbReference type="ARBA" id="ARBA00023295"/>
    </source>
</evidence>
<dbReference type="GO" id="GO:0004730">
    <property type="term" value="F:pseudouridylate synthase activity"/>
    <property type="evidence" value="ECO:0007669"/>
    <property type="project" value="InterPro"/>
</dbReference>
<sequence length="762" mass="82294">MRILRFTRTLSKSAVTISEEIRSALAEKSKPVVALESTIITHGFPYPANIEMARKVEEAVRNSGAVPATCAFIEGKPHVGLSDTHLEQMATSKAVNKVSRRDIGVTMAKGLNGGTTIAGTMILSHLAGIKVFATGGLGGVHKDGHITMDVSADLTELSRTPVSVVCSGPKSILDIARTMEYLETQGVFVATLNDNKRSRVEIPGFFCRDSGVLSPYEVSSWKEAASIVHQANNVMGLTSSSLFCVPPPADVALSSDFIDKVIEEATAKAAEQKISGKHLTPFLLKSVAEASEGKSVQCNKDFVINNAIAASHLAKELLDLENASTSFVPSTSIGKATNERKTSSKTIEPSRSFPEKVETLIIGSVAQDTISVLDKKASMGDSNPGKSRSSIGGVGFNVSLAHRYASNSTYRFVSIVGDDFAGKSLLNELEKTHGDVSGIKVEPSSLTAQYTAMLNPQGELLLACADMSIFEETAVSSFLKEQVLKAQPETIVVDCNLSSEVLSSLLEVVKKDLGYQPKLIVEPTSGPKSGRIAQVNTRNLGVFPKNTISMVTPTVAELENIHSNFSRRELFDDYDEWFPALDSLGINSQFREKLAAQANKHDVLKLLLEKGVIQQCLQLVPYIPNIAVKLGKKGVVLVKLSTDVDSYKSIPTTSPHAPAFIYTSQGQVVEEQRVGVVIEYFPIPPENENLKVVNVTGAGDTFLGVLSSYISKNDWLGSEVKSIEQEWAMWESFYNAQLASGLSIQSHEAISPEIKQLKPEEN</sequence>
<dbReference type="GeneID" id="37003919"/>
<evidence type="ECO:0000256" key="2">
    <source>
        <dbReference type="ARBA" id="ARBA00022801"/>
    </source>
</evidence>
<dbReference type="InterPro" id="IPR029056">
    <property type="entry name" value="Ribokinase-like"/>
</dbReference>
<evidence type="ECO:0000259" key="6">
    <source>
        <dbReference type="Pfam" id="PF00294"/>
    </source>
</evidence>
<feature type="domain" description="Carbohydrate kinase PfkB" evidence="6">
    <location>
        <begin position="361"/>
        <end position="487"/>
    </location>
</feature>
<keyword evidence="2" id="KW-0378">Hydrolase</keyword>
<keyword evidence="3" id="KW-0464">Manganese</keyword>
<evidence type="ECO:0000256" key="4">
    <source>
        <dbReference type="ARBA" id="ARBA00023239"/>
    </source>
</evidence>
<accession>A0A2V1AES1</accession>
<dbReference type="GO" id="GO:0005737">
    <property type="term" value="C:cytoplasm"/>
    <property type="evidence" value="ECO:0007669"/>
    <property type="project" value="TreeGrafter"/>
</dbReference>
<name>A0A2V1AES1_9ASCO</name>
<dbReference type="GO" id="GO:0046872">
    <property type="term" value="F:metal ion binding"/>
    <property type="evidence" value="ECO:0007669"/>
    <property type="project" value="UniProtKB-KW"/>
</dbReference>
<dbReference type="GO" id="GO:0016798">
    <property type="term" value="F:hydrolase activity, acting on glycosyl bonds"/>
    <property type="evidence" value="ECO:0007669"/>
    <property type="project" value="UniProtKB-KW"/>
</dbReference>
<gene>
    <name evidence="7" type="ORF">CXQ87_003919</name>
</gene>
<protein>
    <recommendedName>
        <fullName evidence="6">Carbohydrate kinase PfkB domain-containing protein</fullName>
    </recommendedName>
</protein>
<dbReference type="VEuPathDB" id="FungiDB:CXQ87_003919"/>